<keyword evidence="2" id="KW-0732">Signal</keyword>
<feature type="region of interest" description="Disordered" evidence="1">
    <location>
        <begin position="74"/>
        <end position="108"/>
    </location>
</feature>
<feature type="signal peptide" evidence="2">
    <location>
        <begin position="1"/>
        <end position="22"/>
    </location>
</feature>
<evidence type="ECO:0000313" key="4">
    <source>
        <dbReference type="Proteomes" id="UP000287394"/>
    </source>
</evidence>
<sequence>MNILKKLTMPALAATMAITALAPTAVMADSSQKDKNNWRNGAIGAGAIALYGLHNHDAITSVLGVGAAAYSAKKYEDARKQQSQESSDRARYHRSGSSSNYNGGGNYGSDRKYYWYDGHRYYKDNNTGQRVQVY</sequence>
<dbReference type="KEGG" id="ccot:CCAX7_003280"/>
<evidence type="ECO:0000256" key="2">
    <source>
        <dbReference type="SAM" id="SignalP"/>
    </source>
</evidence>
<organism evidence="3 4">
    <name type="scientific">Capsulimonas corticalis</name>
    <dbReference type="NCBI Taxonomy" id="2219043"/>
    <lineage>
        <taxon>Bacteria</taxon>
        <taxon>Bacillati</taxon>
        <taxon>Armatimonadota</taxon>
        <taxon>Armatimonadia</taxon>
        <taxon>Capsulimonadales</taxon>
        <taxon>Capsulimonadaceae</taxon>
        <taxon>Capsulimonas</taxon>
    </lineage>
</organism>
<proteinExistence type="predicted"/>
<protein>
    <submittedName>
        <fullName evidence="3">Uncharacterized protein</fullName>
    </submittedName>
</protein>
<evidence type="ECO:0000313" key="3">
    <source>
        <dbReference type="EMBL" id="BDI28277.1"/>
    </source>
</evidence>
<name>A0A402CS71_9BACT</name>
<dbReference type="Proteomes" id="UP000287394">
    <property type="component" value="Chromosome"/>
</dbReference>
<dbReference type="RefSeq" id="WP_119320219.1">
    <property type="nucleotide sequence ID" value="NZ_AP025739.1"/>
</dbReference>
<reference evidence="3 4" key="1">
    <citation type="journal article" date="2019" name="Int. J. Syst. Evol. Microbiol.">
        <title>Capsulimonas corticalis gen. nov., sp. nov., an aerobic capsulated bacterium, of a novel bacterial order, Capsulimonadales ord. nov., of the class Armatimonadia of the phylum Armatimonadetes.</title>
        <authorList>
            <person name="Li J."/>
            <person name="Kudo C."/>
            <person name="Tonouchi A."/>
        </authorList>
    </citation>
    <scope>NUCLEOTIDE SEQUENCE [LARGE SCALE GENOMIC DNA]</scope>
    <source>
        <strain evidence="3 4">AX-7</strain>
    </source>
</reference>
<keyword evidence="4" id="KW-1185">Reference proteome</keyword>
<dbReference type="EMBL" id="AP025739">
    <property type="protein sequence ID" value="BDI28277.1"/>
    <property type="molecule type" value="Genomic_DNA"/>
</dbReference>
<feature type="chain" id="PRO_5043882036" evidence="2">
    <location>
        <begin position="23"/>
        <end position="134"/>
    </location>
</feature>
<gene>
    <name evidence="3" type="ORF">CCAX7_003280</name>
</gene>
<evidence type="ECO:0000256" key="1">
    <source>
        <dbReference type="SAM" id="MobiDB-lite"/>
    </source>
</evidence>
<feature type="compositionally biased region" description="Basic and acidic residues" evidence="1">
    <location>
        <begin position="74"/>
        <end position="90"/>
    </location>
</feature>
<dbReference type="AlphaFoldDB" id="A0A402CS71"/>
<accession>A0A402CS71</accession>